<keyword evidence="10" id="KW-1133">Transmembrane helix</keyword>
<dbReference type="PROSITE" id="PS50109">
    <property type="entry name" value="HIS_KIN"/>
    <property type="match status" value="1"/>
</dbReference>
<evidence type="ECO:0000256" key="6">
    <source>
        <dbReference type="ARBA" id="ARBA00022777"/>
    </source>
</evidence>
<keyword evidence="6" id="KW-0418">Kinase</keyword>
<dbReference type="InterPro" id="IPR003661">
    <property type="entry name" value="HisK_dim/P_dom"/>
</dbReference>
<dbReference type="SMART" id="SM00448">
    <property type="entry name" value="REC"/>
    <property type="match status" value="2"/>
</dbReference>
<dbReference type="InterPro" id="IPR027417">
    <property type="entry name" value="P-loop_NTPase"/>
</dbReference>
<comment type="caution">
    <text evidence="13">The sequence shown here is derived from an EMBL/GenBank/DDBJ whole genome shotgun (WGS) entry which is preliminary data.</text>
</comment>
<keyword evidence="4" id="KW-0808">Transferase</keyword>
<feature type="modified residue" description="4-aspartylphosphate" evidence="9">
    <location>
        <position position="825"/>
    </location>
</feature>
<dbReference type="CDD" id="cd00082">
    <property type="entry name" value="HisKA"/>
    <property type="match status" value="1"/>
</dbReference>
<evidence type="ECO:0000256" key="2">
    <source>
        <dbReference type="ARBA" id="ARBA00012438"/>
    </source>
</evidence>
<accession>A0A812INQ7</accession>
<dbReference type="FunFam" id="1.10.287.130:FF:000002">
    <property type="entry name" value="Two-component osmosensing histidine kinase"/>
    <property type="match status" value="1"/>
</dbReference>
<evidence type="ECO:0000256" key="4">
    <source>
        <dbReference type="ARBA" id="ARBA00022679"/>
    </source>
</evidence>
<gene>
    <name evidence="13" type="primary">dhkJ</name>
    <name evidence="13" type="ORF">SNEC2469_LOCUS69</name>
</gene>
<dbReference type="SMART" id="SM00387">
    <property type="entry name" value="HATPase_c"/>
    <property type="match status" value="1"/>
</dbReference>
<evidence type="ECO:0000256" key="10">
    <source>
        <dbReference type="SAM" id="Phobius"/>
    </source>
</evidence>
<keyword evidence="10" id="KW-0812">Transmembrane</keyword>
<dbReference type="SMART" id="SM00388">
    <property type="entry name" value="HisKA"/>
    <property type="match status" value="1"/>
</dbReference>
<feature type="transmembrane region" description="Helical" evidence="10">
    <location>
        <begin position="316"/>
        <end position="333"/>
    </location>
</feature>
<dbReference type="InterPro" id="IPR036890">
    <property type="entry name" value="HATPase_C_sf"/>
</dbReference>
<dbReference type="InterPro" id="IPR001789">
    <property type="entry name" value="Sig_transdc_resp-reg_receiver"/>
</dbReference>
<dbReference type="CDD" id="cd17546">
    <property type="entry name" value="REC_hyHK_CKI1_RcsC-like"/>
    <property type="match status" value="1"/>
</dbReference>
<dbReference type="InterPro" id="IPR000863">
    <property type="entry name" value="Sulfotransferase_dom"/>
</dbReference>
<dbReference type="PANTHER" id="PTHR45339:SF1">
    <property type="entry name" value="HYBRID SIGNAL TRANSDUCTION HISTIDINE KINASE J"/>
    <property type="match status" value="1"/>
</dbReference>
<dbReference type="PANTHER" id="PTHR45339">
    <property type="entry name" value="HYBRID SIGNAL TRANSDUCTION HISTIDINE KINASE J"/>
    <property type="match status" value="1"/>
</dbReference>
<evidence type="ECO:0000256" key="1">
    <source>
        <dbReference type="ARBA" id="ARBA00000085"/>
    </source>
</evidence>
<feature type="transmembrane region" description="Helical" evidence="10">
    <location>
        <begin position="363"/>
        <end position="385"/>
    </location>
</feature>
<keyword evidence="5" id="KW-0547">Nucleotide-binding</keyword>
<dbReference type="GO" id="GO:0000155">
    <property type="term" value="F:phosphorelay sensor kinase activity"/>
    <property type="evidence" value="ECO:0007669"/>
    <property type="project" value="InterPro"/>
</dbReference>
<proteinExistence type="predicted"/>
<protein>
    <recommendedName>
        <fullName evidence="2">histidine kinase</fullName>
        <ecNumber evidence="2">2.7.13.3</ecNumber>
    </recommendedName>
</protein>
<keyword evidence="8" id="KW-0902">Two-component regulatory system</keyword>
<comment type="catalytic activity">
    <reaction evidence="1">
        <text>ATP + protein L-histidine = ADP + protein N-phospho-L-histidine.</text>
        <dbReference type="EC" id="2.7.13.3"/>
    </reaction>
</comment>
<dbReference type="SUPFAM" id="SSF52172">
    <property type="entry name" value="CheY-like"/>
    <property type="match status" value="2"/>
</dbReference>
<dbReference type="Gene3D" id="3.40.50.300">
    <property type="entry name" value="P-loop containing nucleotide triphosphate hydrolases"/>
    <property type="match status" value="1"/>
</dbReference>
<evidence type="ECO:0000256" key="7">
    <source>
        <dbReference type="ARBA" id="ARBA00022840"/>
    </source>
</evidence>
<feature type="modified residue" description="4-aspartylphosphate" evidence="9">
    <location>
        <position position="959"/>
    </location>
</feature>
<dbReference type="PROSITE" id="PS50110">
    <property type="entry name" value="RESPONSE_REGULATORY"/>
    <property type="match status" value="2"/>
</dbReference>
<evidence type="ECO:0000259" key="12">
    <source>
        <dbReference type="PROSITE" id="PS50110"/>
    </source>
</evidence>
<evidence type="ECO:0000256" key="5">
    <source>
        <dbReference type="ARBA" id="ARBA00022741"/>
    </source>
</evidence>
<dbReference type="OrthoDB" id="10262068at2759"/>
<feature type="domain" description="Response regulatory" evidence="12">
    <location>
        <begin position="910"/>
        <end position="1026"/>
    </location>
</feature>
<dbReference type="InterPro" id="IPR004358">
    <property type="entry name" value="Sig_transdc_His_kin-like_C"/>
</dbReference>
<dbReference type="EC" id="2.7.13.3" evidence="2"/>
<dbReference type="GO" id="GO:0008146">
    <property type="term" value="F:sulfotransferase activity"/>
    <property type="evidence" value="ECO:0007669"/>
    <property type="project" value="InterPro"/>
</dbReference>
<dbReference type="InterPro" id="IPR036097">
    <property type="entry name" value="HisK_dim/P_sf"/>
</dbReference>
<dbReference type="EMBL" id="CAJNJA010000001">
    <property type="protein sequence ID" value="CAE7149031.1"/>
    <property type="molecule type" value="Genomic_DNA"/>
</dbReference>
<dbReference type="Proteomes" id="UP000601435">
    <property type="component" value="Unassembled WGS sequence"/>
</dbReference>
<keyword evidence="7" id="KW-0067">ATP-binding</keyword>
<keyword evidence="14" id="KW-1185">Reference proteome</keyword>
<dbReference type="GO" id="GO:0005524">
    <property type="term" value="F:ATP binding"/>
    <property type="evidence" value="ECO:0007669"/>
    <property type="project" value="UniProtKB-KW"/>
</dbReference>
<sequence>MPGFQEVTPWPDARFLPISKEDLKPFLENIPGRRFIKSHLPLDGLPYYPEVKYVIVGRDCRDVFMSFFNHYSNYTKIAMDIYNSPDAVGDDLPPCPENPRELWQNWMTRGWFEWESEGYPFWANLGHTQSYWEYRHLPNFYFMHYNDMLDDLESSVKGLAEFLGENPAPEHLAQVVENTTFKNVKANAIKMDKEGDPRGIFFKGGAEGFFFKGTNGRWRDVLTEEDLALYEDTKQRVLAPDCAKWLEQGIGGFLIDEQDNTVQAERYLAIAFISSLYIATFFSEHLRRHIDWVVCASASAALLVFCVFLYEKNLDVTSTVSCFAMVFVGCLTIRKRLPLVIWSALSIASLSASSLLVKQPEMLPLVFIICVSVIIIGTSALVYFLGQNMLAREQSDVLSDAVFAQSTDGLVCGHISNLKVLRANKSAERLFETDDWSVLVNCIQQSYFTAFKDAASRPKLREVVRSVWSAEIEFRTAEGNLFWGNLALVGLKEHSDLILVRVTDMRATKAREQELEQAKLAAETATQARTQFLANMSHEIRTPMNGVIGMTSLLQNTRMDQEQASYVDTIRSSGESLLVIINEILDFAKIEADEIELEVMPFDLEHCITDSIDVVASLAAQKDIELTLDISPDDLGYILGDGSRLRQVLVNLLSNAIKFTEHGEVTIKAQVDRKTTGKKDVASTIHFAIIDSGIGIPQHKIDTLFEPFTQADASTTRRFGGTGLGLSICKNLVEIMGGEISVSSKLDAGSTFSFYISAPWTAVESWQELPRLHGQRVLGVDDNSTNRKVLQGLLEWFGMSATLFSHPSDLVDAYKPGCCDLIITDMSMPDMDGEDLLEVLRSQHEELVPVVLLTSLDRGDVDWSQFTQVLRKPIRPTDLFNALLRAFDHTAEPASAYSPDESIADLQEIAVLVAEDNVVNQTVARQILKKLGLRADIASDGSEAVKMLCDQTYSIVFMDVQMPNVDGLEATQIIRGTDDLTQPYIIAMTANALAEDRDACIAAGMDDFVSKPVSIADVKSALLRALEHDGVSKMRRSTAISEG</sequence>
<evidence type="ECO:0000256" key="8">
    <source>
        <dbReference type="ARBA" id="ARBA00023012"/>
    </source>
</evidence>
<dbReference type="SUPFAM" id="SSF47384">
    <property type="entry name" value="Homodimeric domain of signal transducing histidine kinase"/>
    <property type="match status" value="1"/>
</dbReference>
<evidence type="ECO:0000256" key="3">
    <source>
        <dbReference type="ARBA" id="ARBA00022553"/>
    </source>
</evidence>
<dbReference type="PRINTS" id="PR00344">
    <property type="entry name" value="BCTRLSENSOR"/>
</dbReference>
<keyword evidence="3 9" id="KW-0597">Phosphoprotein</keyword>
<evidence type="ECO:0000313" key="14">
    <source>
        <dbReference type="Proteomes" id="UP000601435"/>
    </source>
</evidence>
<name>A0A812INQ7_9DINO</name>
<dbReference type="Gene3D" id="3.30.450.20">
    <property type="entry name" value="PAS domain"/>
    <property type="match status" value="1"/>
</dbReference>
<dbReference type="FunFam" id="3.30.565.10:FF:000010">
    <property type="entry name" value="Sensor histidine kinase RcsC"/>
    <property type="match status" value="1"/>
</dbReference>
<dbReference type="AlphaFoldDB" id="A0A812INQ7"/>
<dbReference type="Pfam" id="PF00512">
    <property type="entry name" value="HisKA"/>
    <property type="match status" value="1"/>
</dbReference>
<reference evidence="13" key="1">
    <citation type="submission" date="2021-02" db="EMBL/GenBank/DDBJ databases">
        <authorList>
            <person name="Dougan E. K."/>
            <person name="Rhodes N."/>
            <person name="Thang M."/>
            <person name="Chan C."/>
        </authorList>
    </citation>
    <scope>NUCLEOTIDE SEQUENCE</scope>
</reference>
<feature type="transmembrane region" description="Helical" evidence="10">
    <location>
        <begin position="340"/>
        <end position="357"/>
    </location>
</feature>
<dbReference type="Gene3D" id="1.10.287.130">
    <property type="match status" value="1"/>
</dbReference>
<keyword evidence="10" id="KW-0472">Membrane</keyword>
<dbReference type="SUPFAM" id="SSF55874">
    <property type="entry name" value="ATPase domain of HSP90 chaperone/DNA topoisomerase II/histidine kinase"/>
    <property type="match status" value="1"/>
</dbReference>
<organism evidence="13 14">
    <name type="scientific">Symbiodinium necroappetens</name>
    <dbReference type="NCBI Taxonomy" id="1628268"/>
    <lineage>
        <taxon>Eukaryota</taxon>
        <taxon>Sar</taxon>
        <taxon>Alveolata</taxon>
        <taxon>Dinophyceae</taxon>
        <taxon>Suessiales</taxon>
        <taxon>Symbiodiniaceae</taxon>
        <taxon>Symbiodinium</taxon>
    </lineage>
</organism>
<feature type="domain" description="Response regulatory" evidence="12">
    <location>
        <begin position="776"/>
        <end position="887"/>
    </location>
</feature>
<dbReference type="SUPFAM" id="SSF52540">
    <property type="entry name" value="P-loop containing nucleoside triphosphate hydrolases"/>
    <property type="match status" value="1"/>
</dbReference>
<dbReference type="InterPro" id="IPR011006">
    <property type="entry name" value="CheY-like_superfamily"/>
</dbReference>
<dbReference type="Pfam" id="PF00072">
    <property type="entry name" value="Response_reg"/>
    <property type="match status" value="2"/>
</dbReference>
<evidence type="ECO:0000313" key="13">
    <source>
        <dbReference type="EMBL" id="CAE7149031.1"/>
    </source>
</evidence>
<dbReference type="Pfam" id="PF02518">
    <property type="entry name" value="HATPase_c"/>
    <property type="match status" value="1"/>
</dbReference>
<feature type="transmembrane region" description="Helical" evidence="10">
    <location>
        <begin position="290"/>
        <end position="310"/>
    </location>
</feature>
<dbReference type="CDD" id="cd16922">
    <property type="entry name" value="HATPase_EvgS-ArcB-TorS-like"/>
    <property type="match status" value="1"/>
</dbReference>
<feature type="domain" description="Histidine kinase" evidence="11">
    <location>
        <begin position="535"/>
        <end position="760"/>
    </location>
</feature>
<dbReference type="InterPro" id="IPR003594">
    <property type="entry name" value="HATPase_dom"/>
</dbReference>
<dbReference type="InterPro" id="IPR005467">
    <property type="entry name" value="His_kinase_dom"/>
</dbReference>
<dbReference type="Gene3D" id="3.40.50.2300">
    <property type="match status" value="2"/>
</dbReference>
<evidence type="ECO:0000256" key="9">
    <source>
        <dbReference type="PROSITE-ProRule" id="PRU00169"/>
    </source>
</evidence>
<dbReference type="Pfam" id="PF00685">
    <property type="entry name" value="Sulfotransfer_1"/>
    <property type="match status" value="1"/>
</dbReference>
<evidence type="ECO:0000259" key="11">
    <source>
        <dbReference type="PROSITE" id="PS50109"/>
    </source>
</evidence>
<dbReference type="Gene3D" id="3.30.565.10">
    <property type="entry name" value="Histidine kinase-like ATPase, C-terminal domain"/>
    <property type="match status" value="1"/>
</dbReference>